<gene>
    <name evidence="1" type="ORF">AXG93_857s1140</name>
</gene>
<reference evidence="1" key="1">
    <citation type="submission" date="2016-03" db="EMBL/GenBank/DDBJ databases">
        <title>Mechanisms controlling the formation of the plant cell surface in tip-growing cells are functionally conserved among land plants.</title>
        <authorList>
            <person name="Honkanen S."/>
            <person name="Jones V.A."/>
            <person name="Morieri G."/>
            <person name="Champion C."/>
            <person name="Hetherington A.J."/>
            <person name="Kelly S."/>
            <person name="Saint-Marcoux D."/>
            <person name="Proust H."/>
            <person name="Prescott H."/>
            <person name="Dolan L."/>
        </authorList>
    </citation>
    <scope>NUCLEOTIDE SEQUENCE [LARGE SCALE GENOMIC DNA]</scope>
    <source>
        <tissue evidence="1">Whole gametophyte</tissue>
    </source>
</reference>
<dbReference type="EMBL" id="LVLJ01001235">
    <property type="protein sequence ID" value="OAE30811.1"/>
    <property type="molecule type" value="Genomic_DNA"/>
</dbReference>
<name>A0A176WDX9_MARPO</name>
<organism evidence="1 2">
    <name type="scientific">Marchantia polymorpha subsp. ruderalis</name>
    <dbReference type="NCBI Taxonomy" id="1480154"/>
    <lineage>
        <taxon>Eukaryota</taxon>
        <taxon>Viridiplantae</taxon>
        <taxon>Streptophyta</taxon>
        <taxon>Embryophyta</taxon>
        <taxon>Marchantiophyta</taxon>
        <taxon>Marchantiopsida</taxon>
        <taxon>Marchantiidae</taxon>
        <taxon>Marchantiales</taxon>
        <taxon>Marchantiaceae</taxon>
        <taxon>Marchantia</taxon>
    </lineage>
</organism>
<comment type="caution">
    <text evidence="1">The sequence shown here is derived from an EMBL/GenBank/DDBJ whole genome shotgun (WGS) entry which is preliminary data.</text>
</comment>
<dbReference type="Proteomes" id="UP000077202">
    <property type="component" value="Unassembled WGS sequence"/>
</dbReference>
<sequence length="269" mass="29760">MCLHDITDNVTASSTLSNKHMVQATLSCVHKLVFAALVLKEFENAVVDYVVLGGIMLRAVSSERFKQFVVALTYRSYSSFANPPNSYGMTWLRCVVAKSSGNNIELRSRALTRSCIKDNIGQSALQDSQWHVIASVSSLFCASRQVMESLAADCKSALDLVSLSVAMLIKHCNDNEHNLQEIHDALTAIPMKMKLQSYEKKPVQEPSIIATYLNPQTPKPTNLAEQMIVIEIVRNVLQRSNCAKISSTKSKDLPSEASCNLLFATMFQP</sequence>
<proteinExistence type="predicted"/>
<dbReference type="AlphaFoldDB" id="A0A176WDX9"/>
<evidence type="ECO:0000313" key="1">
    <source>
        <dbReference type="EMBL" id="OAE30811.1"/>
    </source>
</evidence>
<accession>A0A176WDX9</accession>
<evidence type="ECO:0000313" key="2">
    <source>
        <dbReference type="Proteomes" id="UP000077202"/>
    </source>
</evidence>
<protein>
    <submittedName>
        <fullName evidence="1">Uncharacterized protein</fullName>
    </submittedName>
</protein>
<keyword evidence="2" id="KW-1185">Reference proteome</keyword>